<comment type="similarity">
    <text evidence="3 15 17">Belongs to the RNA methyltransferase TrmD family.</text>
</comment>
<comment type="caution">
    <text evidence="19">The sequence shown here is derived from an EMBL/GenBank/DDBJ whole genome shotgun (WGS) entry which is preliminary data.</text>
</comment>
<proteinExistence type="inferred from homology"/>
<evidence type="ECO:0000256" key="10">
    <source>
        <dbReference type="ARBA" id="ARBA00022691"/>
    </source>
</evidence>
<feature type="binding site" evidence="15 16">
    <location>
        <position position="129"/>
    </location>
    <ligand>
        <name>S-adenosyl-L-methionine</name>
        <dbReference type="ChEBI" id="CHEBI:59789"/>
    </ligand>
</feature>
<protein>
    <recommendedName>
        <fullName evidence="6 15">tRNA (guanine-N(1)-)-methyltransferase</fullName>
        <ecNumber evidence="5 15">2.1.1.228</ecNumber>
    </recommendedName>
    <alternativeName>
        <fullName evidence="12 15">M1G-methyltransferase</fullName>
    </alternativeName>
    <alternativeName>
        <fullName evidence="13 15">tRNA [GM37] methyltransferase</fullName>
    </alternativeName>
</protein>
<dbReference type="InterPro" id="IPR016009">
    <property type="entry name" value="tRNA_MeTrfase_TRMD/TRM10"/>
</dbReference>
<dbReference type="NCBIfam" id="NF000648">
    <property type="entry name" value="PRK00026.1"/>
    <property type="match status" value="1"/>
</dbReference>
<reference evidence="20" key="1">
    <citation type="submission" date="2017-09" db="EMBL/GenBank/DDBJ databases">
        <title>Depth-based differentiation of microbial function through sediment-hosted aquifers and enrichment of novel symbionts in the deep terrestrial subsurface.</title>
        <authorList>
            <person name="Probst A.J."/>
            <person name="Ladd B."/>
            <person name="Jarett J.K."/>
            <person name="Geller-Mcgrath D.E."/>
            <person name="Sieber C.M.K."/>
            <person name="Emerson J.B."/>
            <person name="Anantharaman K."/>
            <person name="Thomas B.C."/>
            <person name="Malmstrom R."/>
            <person name="Stieglmeier M."/>
            <person name="Klingl A."/>
            <person name="Woyke T."/>
            <person name="Ryan C.M."/>
            <person name="Banfield J.F."/>
        </authorList>
    </citation>
    <scope>NUCLEOTIDE SEQUENCE [LARGE SCALE GENOMIC DNA]</scope>
</reference>
<dbReference type="Gene3D" id="1.10.1270.20">
    <property type="entry name" value="tRNA(m1g37)methyltransferase, domain 2"/>
    <property type="match status" value="1"/>
</dbReference>
<feature type="binding site" evidence="15 16">
    <location>
        <begin position="148"/>
        <end position="153"/>
    </location>
    <ligand>
        <name>S-adenosyl-L-methionine</name>
        <dbReference type="ChEBI" id="CHEBI:59789"/>
    </ligand>
</feature>
<comment type="function">
    <text evidence="1 15 17">Specifically methylates guanosine-37 in various tRNAs.</text>
</comment>
<gene>
    <name evidence="15" type="primary">trmD</name>
    <name evidence="19" type="ORF">COU00_00365</name>
</gene>
<evidence type="ECO:0000256" key="5">
    <source>
        <dbReference type="ARBA" id="ARBA00012807"/>
    </source>
</evidence>
<dbReference type="InterPro" id="IPR029028">
    <property type="entry name" value="Alpha/beta_knot_MTases"/>
</dbReference>
<dbReference type="InterPro" id="IPR029026">
    <property type="entry name" value="tRNA_m1G_MTases_N"/>
</dbReference>
<feature type="domain" description="tRNA methyltransferase TRMD/TRM10-type" evidence="18">
    <location>
        <begin position="1"/>
        <end position="233"/>
    </location>
</feature>
<dbReference type="EMBL" id="PFAS01000005">
    <property type="protein sequence ID" value="PIT94189.1"/>
    <property type="molecule type" value="Genomic_DNA"/>
</dbReference>
<evidence type="ECO:0000256" key="6">
    <source>
        <dbReference type="ARBA" id="ARBA00014679"/>
    </source>
</evidence>
<dbReference type="InterPro" id="IPR023148">
    <property type="entry name" value="tRNA_m1G_MeTrfase_C_sf"/>
</dbReference>
<name>A0A2M6WN26_9BACT</name>
<evidence type="ECO:0000256" key="7">
    <source>
        <dbReference type="ARBA" id="ARBA00022490"/>
    </source>
</evidence>
<evidence type="ECO:0000256" key="2">
    <source>
        <dbReference type="ARBA" id="ARBA00004496"/>
    </source>
</evidence>
<evidence type="ECO:0000256" key="14">
    <source>
        <dbReference type="ARBA" id="ARBA00047783"/>
    </source>
</evidence>
<dbReference type="InterPro" id="IPR002649">
    <property type="entry name" value="tRNA_m1G_MeTrfase_TrmD"/>
</dbReference>
<evidence type="ECO:0000256" key="4">
    <source>
        <dbReference type="ARBA" id="ARBA00011738"/>
    </source>
</evidence>
<dbReference type="GO" id="GO:0005829">
    <property type="term" value="C:cytosol"/>
    <property type="evidence" value="ECO:0007669"/>
    <property type="project" value="TreeGrafter"/>
</dbReference>
<dbReference type="SUPFAM" id="SSF75217">
    <property type="entry name" value="alpha/beta knot"/>
    <property type="match status" value="1"/>
</dbReference>
<keyword evidence="9 15" id="KW-0808">Transferase</keyword>
<keyword evidence="10 15" id="KW-0949">S-adenosyl-L-methionine</keyword>
<keyword evidence="8 15" id="KW-0489">Methyltransferase</keyword>
<evidence type="ECO:0000256" key="13">
    <source>
        <dbReference type="ARBA" id="ARBA00033392"/>
    </source>
</evidence>
<evidence type="ECO:0000313" key="19">
    <source>
        <dbReference type="EMBL" id="PIT94189.1"/>
    </source>
</evidence>
<organism evidence="19 20">
    <name type="scientific">Candidatus Falkowbacteria bacterium CG10_big_fil_rev_8_21_14_0_10_43_11</name>
    <dbReference type="NCBI Taxonomy" id="1974568"/>
    <lineage>
        <taxon>Bacteria</taxon>
        <taxon>Candidatus Falkowiibacteriota</taxon>
    </lineage>
</organism>
<dbReference type="EC" id="2.1.1.228" evidence="5 15"/>
<dbReference type="Gene3D" id="3.40.1280.10">
    <property type="match status" value="1"/>
</dbReference>
<dbReference type="HAMAP" id="MF_00605">
    <property type="entry name" value="TrmD"/>
    <property type="match status" value="1"/>
</dbReference>
<evidence type="ECO:0000256" key="16">
    <source>
        <dbReference type="PIRSR" id="PIRSR000386-1"/>
    </source>
</evidence>
<dbReference type="FunFam" id="3.40.1280.10:FF:000001">
    <property type="entry name" value="tRNA (guanine-N(1)-)-methyltransferase"/>
    <property type="match status" value="1"/>
</dbReference>
<dbReference type="AlphaFoldDB" id="A0A2M6WN26"/>
<evidence type="ECO:0000259" key="18">
    <source>
        <dbReference type="Pfam" id="PF01746"/>
    </source>
</evidence>
<dbReference type="GO" id="GO:0052906">
    <property type="term" value="F:tRNA (guanine(37)-N1)-methyltransferase activity"/>
    <property type="evidence" value="ECO:0007669"/>
    <property type="project" value="UniProtKB-UniRule"/>
</dbReference>
<evidence type="ECO:0000313" key="20">
    <source>
        <dbReference type="Proteomes" id="UP000229335"/>
    </source>
</evidence>
<evidence type="ECO:0000256" key="9">
    <source>
        <dbReference type="ARBA" id="ARBA00022679"/>
    </source>
</evidence>
<comment type="subunit">
    <text evidence="4 15 17">Homodimer.</text>
</comment>
<comment type="subcellular location">
    <subcellularLocation>
        <location evidence="2 15 17">Cytoplasm</location>
    </subcellularLocation>
</comment>
<keyword evidence="11 15" id="KW-0819">tRNA processing</keyword>
<evidence type="ECO:0000256" key="17">
    <source>
        <dbReference type="RuleBase" id="RU003464"/>
    </source>
</evidence>
<dbReference type="Proteomes" id="UP000229335">
    <property type="component" value="Unassembled WGS sequence"/>
</dbReference>
<dbReference type="CDD" id="cd18080">
    <property type="entry name" value="TrmD-like"/>
    <property type="match status" value="1"/>
</dbReference>
<dbReference type="PIRSF" id="PIRSF000386">
    <property type="entry name" value="tRNA_mtase"/>
    <property type="match status" value="1"/>
</dbReference>
<comment type="catalytic activity">
    <reaction evidence="14 15 17">
        <text>guanosine(37) in tRNA + S-adenosyl-L-methionine = N(1)-methylguanosine(37) in tRNA + S-adenosyl-L-homocysteine + H(+)</text>
        <dbReference type="Rhea" id="RHEA:36899"/>
        <dbReference type="Rhea" id="RHEA-COMP:10145"/>
        <dbReference type="Rhea" id="RHEA-COMP:10147"/>
        <dbReference type="ChEBI" id="CHEBI:15378"/>
        <dbReference type="ChEBI" id="CHEBI:57856"/>
        <dbReference type="ChEBI" id="CHEBI:59789"/>
        <dbReference type="ChEBI" id="CHEBI:73542"/>
        <dbReference type="ChEBI" id="CHEBI:74269"/>
        <dbReference type="EC" id="2.1.1.228"/>
    </reaction>
</comment>
<evidence type="ECO:0000256" key="12">
    <source>
        <dbReference type="ARBA" id="ARBA00029736"/>
    </source>
</evidence>
<accession>A0A2M6WN26</accession>
<sequence length="235" mass="26662">MTFHIITIFPHIFDSYFSESIIKRAQNKKIIKIKTYDLRTWAAGRHKQVDDRPFGGGAGMVLMAEPIIKALRAFKFQMTIPSTLDKFQKNSKIKNLKSKIILLSAKGKKFSQTMAERYAKLDDIILICGRYEGVDERVKKFADEEISIGDYVLTGGEIPAMAIVDSITRLLPGALGNAESIKFESHSQTGILEHPHYTRPEELKIGDKIYKVPKILLSGDHKKIEGWRKLKSKKV</sequence>
<evidence type="ECO:0000256" key="8">
    <source>
        <dbReference type="ARBA" id="ARBA00022603"/>
    </source>
</evidence>
<evidence type="ECO:0000256" key="1">
    <source>
        <dbReference type="ARBA" id="ARBA00002634"/>
    </source>
</evidence>
<evidence type="ECO:0000256" key="3">
    <source>
        <dbReference type="ARBA" id="ARBA00007630"/>
    </source>
</evidence>
<dbReference type="NCBIfam" id="TIGR00088">
    <property type="entry name" value="trmD"/>
    <property type="match status" value="1"/>
</dbReference>
<evidence type="ECO:0000256" key="15">
    <source>
        <dbReference type="HAMAP-Rule" id="MF_00605"/>
    </source>
</evidence>
<dbReference type="PANTHER" id="PTHR46417">
    <property type="entry name" value="TRNA (GUANINE-N(1)-)-METHYLTRANSFERASE"/>
    <property type="match status" value="1"/>
</dbReference>
<evidence type="ECO:0000256" key="11">
    <source>
        <dbReference type="ARBA" id="ARBA00022694"/>
    </source>
</evidence>
<dbReference type="Pfam" id="PF01746">
    <property type="entry name" value="tRNA_m1G_MT"/>
    <property type="match status" value="1"/>
</dbReference>
<dbReference type="PANTHER" id="PTHR46417:SF1">
    <property type="entry name" value="TRNA (GUANINE-N(1)-)-METHYLTRANSFERASE"/>
    <property type="match status" value="1"/>
</dbReference>
<keyword evidence="7 15" id="KW-0963">Cytoplasm</keyword>
<dbReference type="GO" id="GO:0002939">
    <property type="term" value="P:tRNA N1-guanine methylation"/>
    <property type="evidence" value="ECO:0007669"/>
    <property type="project" value="TreeGrafter"/>
</dbReference>